<proteinExistence type="predicted"/>
<feature type="signal peptide" evidence="2">
    <location>
        <begin position="1"/>
        <end position="30"/>
    </location>
</feature>
<comment type="caution">
    <text evidence="3">The sequence shown here is derived from an EMBL/GenBank/DDBJ whole genome shotgun (WGS) entry which is preliminary data.</text>
</comment>
<evidence type="ECO:0000256" key="2">
    <source>
        <dbReference type="SAM" id="SignalP"/>
    </source>
</evidence>
<organism evidence="3 4">
    <name type="scientific">Mycolicibacterium brisbanense</name>
    <dbReference type="NCBI Taxonomy" id="146020"/>
    <lineage>
        <taxon>Bacteria</taxon>
        <taxon>Bacillati</taxon>
        <taxon>Actinomycetota</taxon>
        <taxon>Actinomycetes</taxon>
        <taxon>Mycobacteriales</taxon>
        <taxon>Mycobacteriaceae</taxon>
        <taxon>Mycolicibacterium</taxon>
    </lineage>
</organism>
<evidence type="ECO:0000256" key="1">
    <source>
        <dbReference type="SAM" id="MobiDB-lite"/>
    </source>
</evidence>
<sequence>MPFPTSSPLKFVLTAGLATIVATTAASCSATDPGSAARWGMTPTTASSAPPAAAPPVAGTTKPGSLDYSRLMLTATDISIPPDTFTVRSSNTNPNGMSGASAFFVNTDDTKAIADTILIYPDAATATATLRQASTAVSTIVTGGTPQPFPVGTDGTIVAGVSPDGAKAVTLLMFTEGRALVRLEFDSAPGQPASPEVVTSVGRMQEIALRVGVPAT</sequence>
<feature type="region of interest" description="Disordered" evidence="1">
    <location>
        <begin position="42"/>
        <end position="61"/>
    </location>
</feature>
<dbReference type="Proteomes" id="UP000069620">
    <property type="component" value="Unassembled WGS sequence"/>
</dbReference>
<reference evidence="4" key="2">
    <citation type="submission" date="2016-02" db="EMBL/GenBank/DDBJ databases">
        <title>Draft genome sequence of five rapidly growing Mycobacterium species.</title>
        <authorList>
            <person name="Katahira K."/>
            <person name="Gotou Y."/>
            <person name="Iida K."/>
            <person name="Ogura Y."/>
            <person name="Hayashi T."/>
        </authorList>
    </citation>
    <scope>NUCLEOTIDE SEQUENCE [LARGE SCALE GENOMIC DNA]</scope>
    <source>
        <strain evidence="4">JCM15654</strain>
    </source>
</reference>
<evidence type="ECO:0008006" key="5">
    <source>
        <dbReference type="Google" id="ProtNLM"/>
    </source>
</evidence>
<dbReference type="STRING" id="146020.RMCB_1028"/>
<reference evidence="4" key="1">
    <citation type="journal article" date="2016" name="Genome Announc.">
        <title>Draft Genome Sequences of Five Rapidly Growing Mycobacterium Species, M. thermoresistibile, M. fortuitum subsp. acetamidolyticum, M. canariasense, M. brisbanense, and M. novocastrense.</title>
        <authorList>
            <person name="Katahira K."/>
            <person name="Ogura Y."/>
            <person name="Gotoh Y."/>
            <person name="Hayashi T."/>
        </authorList>
    </citation>
    <scope>NUCLEOTIDE SEQUENCE [LARGE SCALE GENOMIC DNA]</scope>
    <source>
        <strain evidence="4">JCM15654</strain>
    </source>
</reference>
<evidence type="ECO:0000313" key="4">
    <source>
        <dbReference type="Proteomes" id="UP000069620"/>
    </source>
</evidence>
<keyword evidence="2" id="KW-0732">Signal</keyword>
<feature type="chain" id="PRO_5039053486" description="Lipoprotein" evidence="2">
    <location>
        <begin position="31"/>
        <end position="216"/>
    </location>
</feature>
<evidence type="ECO:0000313" key="3">
    <source>
        <dbReference type="EMBL" id="GAS86932.1"/>
    </source>
</evidence>
<name>A0A100VVS6_9MYCO</name>
<accession>A0A100VVS6</accession>
<keyword evidence="4" id="KW-1185">Reference proteome</keyword>
<dbReference type="AlphaFoldDB" id="A0A100VVS6"/>
<gene>
    <name evidence="3" type="ORF">RMCB_1028</name>
</gene>
<dbReference type="EMBL" id="BCSX01000011">
    <property type="protein sequence ID" value="GAS86932.1"/>
    <property type="molecule type" value="Genomic_DNA"/>
</dbReference>
<protein>
    <recommendedName>
        <fullName evidence="5">Lipoprotein</fullName>
    </recommendedName>
</protein>